<dbReference type="InterPro" id="IPR002371">
    <property type="entry name" value="FlgK"/>
</dbReference>
<feature type="domain" description="Flagellar hook-associated protein FlgK helical" evidence="8">
    <location>
        <begin position="92"/>
        <end position="303"/>
    </location>
</feature>
<comment type="similarity">
    <text evidence="3">Belongs to the flagella basal body rod proteins family.</text>
</comment>
<keyword evidence="10" id="KW-1185">Reference proteome</keyword>
<reference evidence="9" key="1">
    <citation type="submission" date="2020-12" db="EMBL/GenBank/DDBJ databases">
        <title>Bacterial taxonomy.</title>
        <authorList>
            <person name="Pan X."/>
        </authorList>
    </citation>
    <scope>NUCLEOTIDE SEQUENCE</scope>
    <source>
        <strain evidence="9">B2012</strain>
    </source>
</reference>
<evidence type="ECO:0000256" key="3">
    <source>
        <dbReference type="ARBA" id="ARBA00009677"/>
    </source>
</evidence>
<proteinExistence type="inferred from homology"/>
<dbReference type="GO" id="GO:0005198">
    <property type="term" value="F:structural molecule activity"/>
    <property type="evidence" value="ECO:0007669"/>
    <property type="project" value="InterPro"/>
</dbReference>
<accession>A0A934IPH9</accession>
<organism evidence="9 10">
    <name type="scientific">Acuticoccus mangrovi</name>
    <dbReference type="NCBI Taxonomy" id="2796142"/>
    <lineage>
        <taxon>Bacteria</taxon>
        <taxon>Pseudomonadati</taxon>
        <taxon>Pseudomonadota</taxon>
        <taxon>Alphaproteobacteria</taxon>
        <taxon>Hyphomicrobiales</taxon>
        <taxon>Amorphaceae</taxon>
        <taxon>Acuticoccus</taxon>
    </lineage>
</organism>
<evidence type="ECO:0000313" key="9">
    <source>
        <dbReference type="EMBL" id="MBJ3778666.1"/>
    </source>
</evidence>
<dbReference type="SUPFAM" id="SSF64518">
    <property type="entry name" value="Phase 1 flagellin"/>
    <property type="match status" value="1"/>
</dbReference>
<evidence type="ECO:0000256" key="5">
    <source>
        <dbReference type="ARBA" id="ARBA00022525"/>
    </source>
</evidence>
<gene>
    <name evidence="9" type="primary">flgK</name>
    <name evidence="9" type="ORF">JCR33_23400</name>
</gene>
<keyword evidence="7" id="KW-0175">Coiled coil</keyword>
<dbReference type="GO" id="GO:0044780">
    <property type="term" value="P:bacterial-type flagellum assembly"/>
    <property type="evidence" value="ECO:0007669"/>
    <property type="project" value="InterPro"/>
</dbReference>
<dbReference type="RefSeq" id="WP_198884570.1">
    <property type="nucleotide sequence ID" value="NZ_JAEKJA010000034.1"/>
</dbReference>
<evidence type="ECO:0000256" key="4">
    <source>
        <dbReference type="ARBA" id="ARBA00016244"/>
    </source>
</evidence>
<protein>
    <recommendedName>
        <fullName evidence="4">Flagellar hook-associated protein 1</fullName>
    </recommendedName>
</protein>
<comment type="caution">
    <text evidence="9">The sequence shown here is derived from an EMBL/GenBank/DDBJ whole genome shotgun (WGS) entry which is preliminary data.</text>
</comment>
<name>A0A934IPH9_9HYPH</name>
<keyword evidence="9" id="KW-0969">Cilium</keyword>
<evidence type="ECO:0000256" key="2">
    <source>
        <dbReference type="ARBA" id="ARBA00004613"/>
    </source>
</evidence>
<dbReference type="InterPro" id="IPR053927">
    <property type="entry name" value="FlgK_helical"/>
</dbReference>
<evidence type="ECO:0000256" key="1">
    <source>
        <dbReference type="ARBA" id="ARBA00004365"/>
    </source>
</evidence>
<dbReference type="EMBL" id="JAEKJA010000034">
    <property type="protein sequence ID" value="MBJ3778666.1"/>
    <property type="molecule type" value="Genomic_DNA"/>
</dbReference>
<dbReference type="NCBIfam" id="TIGR02492">
    <property type="entry name" value="flgK_ends"/>
    <property type="match status" value="1"/>
</dbReference>
<keyword evidence="5" id="KW-0964">Secreted</keyword>
<keyword evidence="9" id="KW-0282">Flagellum</keyword>
<evidence type="ECO:0000313" key="10">
    <source>
        <dbReference type="Proteomes" id="UP000609531"/>
    </source>
</evidence>
<evidence type="ECO:0000259" key="8">
    <source>
        <dbReference type="Pfam" id="PF22638"/>
    </source>
</evidence>
<sequence>MSLDVAANVARQSLVASQAQIALSGRNIAAASDPTRSRASALVTTTGDGGVRVAGIRRAEDNALYTRMITATAAAANRDAVLEHLTVLADTVGDPQDGVSPAALIGDLQTALADYANAPDDPLFGQAAVERARDLADALNRAANELNLTRERADLEMSKGVDAVNDLLADFAEANRVVVTSTASGEDASVWLDRRDAIVAEISEYLGVTTLQRENGDLALFTDGGITLFDKVARSVSFQRTPVFTADTIGGTVFVDGLAITGDDAPMPSVAGSIVGHARVRDTIGPTYRLQLDEIARALTEIFDDGVGSLFVNGGPPDYAGTIAVAPDVDPFQGGSVENLRDGTGNPSGYAAYSDRLMQLGIDLGTVVTFDPDAELSAAGTLQDFATGSVGWLEGLRANATTEVKTERAILAATSDALSRATGVNMDDEYALQLQIEQNFAASARLLGIIDEMFDTLLGMV</sequence>
<dbReference type="GO" id="GO:0005576">
    <property type="term" value="C:extracellular region"/>
    <property type="evidence" value="ECO:0007669"/>
    <property type="project" value="UniProtKB-SubCell"/>
</dbReference>
<keyword evidence="6" id="KW-0975">Bacterial flagellum</keyword>
<dbReference type="Pfam" id="PF22638">
    <property type="entry name" value="FlgK_D1"/>
    <property type="match status" value="1"/>
</dbReference>
<dbReference type="PANTHER" id="PTHR30033">
    <property type="entry name" value="FLAGELLAR HOOK-ASSOCIATED PROTEIN 1"/>
    <property type="match status" value="1"/>
</dbReference>
<dbReference type="AlphaFoldDB" id="A0A934IPH9"/>
<evidence type="ECO:0000256" key="7">
    <source>
        <dbReference type="SAM" id="Coils"/>
    </source>
</evidence>
<dbReference type="GO" id="GO:0009424">
    <property type="term" value="C:bacterial-type flagellum hook"/>
    <property type="evidence" value="ECO:0007669"/>
    <property type="project" value="InterPro"/>
</dbReference>
<comment type="subcellular location">
    <subcellularLocation>
        <location evidence="1">Bacterial flagellum</location>
    </subcellularLocation>
    <subcellularLocation>
        <location evidence="2">Secreted</location>
    </subcellularLocation>
</comment>
<dbReference type="Proteomes" id="UP000609531">
    <property type="component" value="Unassembled WGS sequence"/>
</dbReference>
<evidence type="ECO:0000256" key="6">
    <source>
        <dbReference type="ARBA" id="ARBA00023143"/>
    </source>
</evidence>
<dbReference type="PANTHER" id="PTHR30033:SF1">
    <property type="entry name" value="FLAGELLAR HOOK-ASSOCIATED PROTEIN 1"/>
    <property type="match status" value="1"/>
</dbReference>
<keyword evidence="9" id="KW-0966">Cell projection</keyword>
<feature type="coiled-coil region" evidence="7">
    <location>
        <begin position="129"/>
        <end position="156"/>
    </location>
</feature>